<gene>
    <name evidence="3" type="primary">Wdr60</name>
    <name evidence="3" type="ORF">FJT64_018479</name>
</gene>
<dbReference type="Pfam" id="PF21788">
    <property type="entry name" value="TNP-like_GBD"/>
    <property type="match status" value="1"/>
</dbReference>
<evidence type="ECO:0000259" key="1">
    <source>
        <dbReference type="Pfam" id="PF21787"/>
    </source>
</evidence>
<dbReference type="PANTHER" id="PTHR16022:SF0">
    <property type="entry name" value="CYTOPLASMIC DYNEIN 2 INTERMEDIATE CHAIN 1"/>
    <property type="match status" value="1"/>
</dbReference>
<dbReference type="InterPro" id="IPR042505">
    <property type="entry name" value="DYNC2I1"/>
</dbReference>
<reference evidence="3 4" key="1">
    <citation type="submission" date="2019-07" db="EMBL/GenBank/DDBJ databases">
        <title>Draft genome assembly of a fouling barnacle, Amphibalanus amphitrite (Darwin, 1854): The first reference genome for Thecostraca.</title>
        <authorList>
            <person name="Kim W."/>
        </authorList>
    </citation>
    <scope>NUCLEOTIDE SEQUENCE [LARGE SCALE GENOMIC DNA]</scope>
    <source>
        <strain evidence="3">SNU_AA5</strain>
        <tissue evidence="3">Soma without cirri and trophi</tissue>
    </source>
</reference>
<dbReference type="OrthoDB" id="6381099at2759"/>
<dbReference type="Gene3D" id="2.130.10.10">
    <property type="entry name" value="YVTN repeat-like/Quinoprotein amine dehydrogenase"/>
    <property type="match status" value="1"/>
</dbReference>
<dbReference type="InterPro" id="IPR015943">
    <property type="entry name" value="WD40/YVTN_repeat-like_dom_sf"/>
</dbReference>
<dbReference type="GO" id="GO:0005868">
    <property type="term" value="C:cytoplasmic dynein complex"/>
    <property type="evidence" value="ECO:0007669"/>
    <property type="project" value="InterPro"/>
</dbReference>
<keyword evidence="4" id="KW-1185">Reference proteome</keyword>
<dbReference type="SUPFAM" id="SSF50978">
    <property type="entry name" value="WD40 repeat-like"/>
    <property type="match status" value="1"/>
</dbReference>
<dbReference type="InterPro" id="IPR048366">
    <property type="entry name" value="TNP-like_GBD"/>
</dbReference>
<dbReference type="InterPro" id="IPR048365">
    <property type="entry name" value="TNP-like_RNaseH_N"/>
</dbReference>
<organism evidence="3 4">
    <name type="scientific">Amphibalanus amphitrite</name>
    <name type="common">Striped barnacle</name>
    <name type="synonym">Balanus amphitrite</name>
    <dbReference type="NCBI Taxonomy" id="1232801"/>
    <lineage>
        <taxon>Eukaryota</taxon>
        <taxon>Metazoa</taxon>
        <taxon>Ecdysozoa</taxon>
        <taxon>Arthropoda</taxon>
        <taxon>Crustacea</taxon>
        <taxon>Multicrustacea</taxon>
        <taxon>Cirripedia</taxon>
        <taxon>Thoracica</taxon>
        <taxon>Thoracicalcarea</taxon>
        <taxon>Balanomorpha</taxon>
        <taxon>Balanoidea</taxon>
        <taxon>Balanidae</taxon>
        <taxon>Amphibalaninae</taxon>
        <taxon>Amphibalanus</taxon>
    </lineage>
</organism>
<feature type="domain" description="Transposable element P transposase-like GTP-binding insertion" evidence="2">
    <location>
        <begin position="148"/>
        <end position="237"/>
    </location>
</feature>
<dbReference type="Proteomes" id="UP000440578">
    <property type="component" value="Unassembled WGS sequence"/>
</dbReference>
<dbReference type="GO" id="GO:0042073">
    <property type="term" value="P:intraciliary transport"/>
    <property type="evidence" value="ECO:0007669"/>
    <property type="project" value="InterPro"/>
</dbReference>
<dbReference type="EMBL" id="VIIS01000304">
    <property type="protein sequence ID" value="KAF0310523.1"/>
    <property type="molecule type" value="Genomic_DNA"/>
</dbReference>
<proteinExistence type="predicted"/>
<feature type="domain" description="Transposable element P transposase-like RNase H" evidence="1">
    <location>
        <begin position="26"/>
        <end position="95"/>
    </location>
</feature>
<sequence>MDEVYTARAVELAGGRLYGEGKDGVTSTIFCTFISSVAGSYEDIISMSPVTSITTSDIRNIFFTVLKTLTEIGFTVVSCTTDGHRTNQGFHNSLGEDGRHPEFIINPYSPDARVYTMFDTVHLYKNFFFNLLNKKTLICQLPTTETVVKAEYNHLQQLYRMEMGQDIKMAYRLTDRVIHPTTVERVNVQLAVAATHETTVAALRFYGQKEEHCNFRQTADFLEMLKKWFSIVNTCRCRRAVWRCVPLYPSVRLSVPADVSVPARCLALCPFEQPFLLAGGADGSLRLHTTTGERPLITWNAAADAAPVLALHWSQHRPCVFFVLDADSSAGDIFPAETDQVQSGPVTAMDLSYSADGDSRVTHLAVSTADGALEVHTVAETYTHSQAGELDQFLHYVRII</sequence>
<evidence type="ECO:0000259" key="2">
    <source>
        <dbReference type="Pfam" id="PF21788"/>
    </source>
</evidence>
<dbReference type="GO" id="GO:0045503">
    <property type="term" value="F:dynein light chain binding"/>
    <property type="evidence" value="ECO:0007669"/>
    <property type="project" value="InterPro"/>
</dbReference>
<evidence type="ECO:0000313" key="4">
    <source>
        <dbReference type="Proteomes" id="UP000440578"/>
    </source>
</evidence>
<dbReference type="GO" id="GO:0045504">
    <property type="term" value="F:dynein heavy chain binding"/>
    <property type="evidence" value="ECO:0007669"/>
    <property type="project" value="InterPro"/>
</dbReference>
<dbReference type="PANTHER" id="PTHR16022">
    <property type="entry name" value="WD REPEAT DOMAIN 60"/>
    <property type="match status" value="1"/>
</dbReference>
<dbReference type="GO" id="GO:0005929">
    <property type="term" value="C:cilium"/>
    <property type="evidence" value="ECO:0007669"/>
    <property type="project" value="GOC"/>
</dbReference>
<name>A0A6A4WXC4_AMPAM</name>
<protein>
    <submittedName>
        <fullName evidence="3">WD repeat-containing protein 60</fullName>
    </submittedName>
</protein>
<dbReference type="InterPro" id="IPR036322">
    <property type="entry name" value="WD40_repeat_dom_sf"/>
</dbReference>
<comment type="caution">
    <text evidence="3">The sequence shown here is derived from an EMBL/GenBank/DDBJ whole genome shotgun (WGS) entry which is preliminary data.</text>
</comment>
<accession>A0A6A4WXC4</accession>
<dbReference type="Pfam" id="PF21787">
    <property type="entry name" value="TNP-like_RNaseH_N"/>
    <property type="match status" value="1"/>
</dbReference>
<evidence type="ECO:0000313" key="3">
    <source>
        <dbReference type="EMBL" id="KAF0310523.1"/>
    </source>
</evidence>
<dbReference type="AlphaFoldDB" id="A0A6A4WXC4"/>